<reference evidence="2 5" key="1">
    <citation type="journal article" date="2013" name="Genome Biol.">
        <title>Comparative genomics of the core and accessory genomes of 48 Sinorhizobium strains comprising five genospecies.</title>
        <authorList>
            <person name="Sugawara M."/>
            <person name="Epstein B."/>
            <person name="Badgley B.D."/>
            <person name="Unno T."/>
            <person name="Xu L."/>
            <person name="Reese J."/>
            <person name="Gyaneshwar P."/>
            <person name="Denny R."/>
            <person name="Mudge J."/>
            <person name="Bharti A.K."/>
            <person name="Farmer A.D."/>
            <person name="May G.D."/>
            <person name="Woodward J.E."/>
            <person name="Medigue C."/>
            <person name="Vallenet D."/>
            <person name="Lajus A."/>
            <person name="Rouy Z."/>
            <person name="Martinez-Vaz B."/>
            <person name="Tiffin P."/>
            <person name="Young N.D."/>
            <person name="Sadowsky M.J."/>
        </authorList>
    </citation>
    <scope>NUCLEOTIDE SEQUENCE [LARGE SCALE GENOMIC DNA]</scope>
    <source>
        <strain evidence="2 5">USDA205</strain>
    </source>
</reference>
<organism evidence="3 4">
    <name type="scientific">Rhizobium fredii</name>
    <name type="common">Sinorhizobium fredii</name>
    <dbReference type="NCBI Taxonomy" id="380"/>
    <lineage>
        <taxon>Bacteria</taxon>
        <taxon>Pseudomonadati</taxon>
        <taxon>Pseudomonadota</taxon>
        <taxon>Alphaproteobacteria</taxon>
        <taxon>Hyphomicrobiales</taxon>
        <taxon>Rhizobiaceae</taxon>
        <taxon>Sinorhizobium/Ensifer group</taxon>
        <taxon>Sinorhizobium</taxon>
    </lineage>
</organism>
<protein>
    <recommendedName>
        <fullName evidence="6">Lipoprotein</fullName>
    </recommendedName>
</protein>
<evidence type="ECO:0000313" key="2">
    <source>
        <dbReference type="EMBL" id="MQX09052.1"/>
    </source>
</evidence>
<dbReference type="EMBL" id="WISZ01000098">
    <property type="protein sequence ID" value="MQX09052.1"/>
    <property type="molecule type" value="Genomic_DNA"/>
</dbReference>
<accession>A0A2A6LT26</accession>
<name>A0A2A6LT26_RHIFR</name>
<dbReference type="PROSITE" id="PS51257">
    <property type="entry name" value="PROKAR_LIPOPROTEIN"/>
    <property type="match status" value="1"/>
</dbReference>
<sequence>MKYRASTLMMACIFSSASLVSCTTITGSIEPRPGTHQIASHPYRTMNDCVRKAPIGQFDLKCDVPLLGYRNFTDPTIVPQIGAPGGLHFR</sequence>
<feature type="chain" id="PRO_5036035651" description="Lipoprotein" evidence="1">
    <location>
        <begin position="21"/>
        <end position="90"/>
    </location>
</feature>
<gene>
    <name evidence="3" type="ORF">CO661_21705</name>
    <name evidence="2" type="ORF">GHK48_12325</name>
</gene>
<dbReference type="EMBL" id="NWTC01000018">
    <property type="protein sequence ID" value="PDT45783.1"/>
    <property type="molecule type" value="Genomic_DNA"/>
</dbReference>
<comment type="caution">
    <text evidence="3">The sequence shown here is derived from an EMBL/GenBank/DDBJ whole genome shotgun (WGS) entry which is preliminary data.</text>
</comment>
<evidence type="ECO:0000256" key="1">
    <source>
        <dbReference type="SAM" id="SignalP"/>
    </source>
</evidence>
<evidence type="ECO:0000313" key="4">
    <source>
        <dbReference type="Proteomes" id="UP000220353"/>
    </source>
</evidence>
<reference evidence="2" key="3">
    <citation type="submission" date="2019-10" db="EMBL/GenBank/DDBJ databases">
        <authorList>
            <person name="Sugawara M."/>
            <person name="Epstein B."/>
            <person name="Badgley B."/>
            <person name="Unno T."/>
            <person name="Xu L."/>
            <person name="Reese J."/>
            <person name="Gyaneshwar P."/>
            <person name="Denny R."/>
            <person name="Mudege J."/>
            <person name="Bharti A."/>
            <person name="Farmer A."/>
            <person name="May G."/>
            <person name="Woodward J."/>
            <person name="Medigue C."/>
            <person name="Vallenet D."/>
            <person name="Lajus A."/>
            <person name="Rouy Z."/>
            <person name="Martinez-Vaz B."/>
            <person name="Tiffin P."/>
            <person name="Young N."/>
            <person name="Sadowsky M."/>
        </authorList>
    </citation>
    <scope>NUCLEOTIDE SEQUENCE</scope>
    <source>
        <strain evidence="2">USDA205</strain>
    </source>
</reference>
<evidence type="ECO:0008006" key="6">
    <source>
        <dbReference type="Google" id="ProtNLM"/>
    </source>
</evidence>
<evidence type="ECO:0000313" key="5">
    <source>
        <dbReference type="Proteomes" id="UP000466694"/>
    </source>
</evidence>
<dbReference type="Proteomes" id="UP000466694">
    <property type="component" value="Unassembled WGS sequence"/>
</dbReference>
<evidence type="ECO:0000313" key="3">
    <source>
        <dbReference type="EMBL" id="PDT45783.1"/>
    </source>
</evidence>
<dbReference type="Proteomes" id="UP000220353">
    <property type="component" value="Unassembled WGS sequence"/>
</dbReference>
<proteinExistence type="predicted"/>
<dbReference type="AlphaFoldDB" id="A0A2A6LT26"/>
<feature type="signal peptide" evidence="1">
    <location>
        <begin position="1"/>
        <end position="20"/>
    </location>
</feature>
<keyword evidence="1" id="KW-0732">Signal</keyword>
<reference evidence="3 4" key="2">
    <citation type="submission" date="2017-09" db="EMBL/GenBank/DDBJ databases">
        <title>Comparative genomics of rhizobia isolated from Phaseolus vulgaris in China.</title>
        <authorList>
            <person name="Tong W."/>
        </authorList>
    </citation>
    <scope>NUCLEOTIDE SEQUENCE [LARGE SCALE GENOMIC DNA]</scope>
    <source>
        <strain evidence="3 4">PCH1</strain>
    </source>
</reference>